<evidence type="ECO:0000256" key="3">
    <source>
        <dbReference type="ARBA" id="ARBA00022490"/>
    </source>
</evidence>
<dbReference type="InterPro" id="IPR011600">
    <property type="entry name" value="Pept_C14_caspase"/>
</dbReference>
<reference evidence="19" key="1">
    <citation type="submission" date="2017-07" db="EMBL/GenBank/DDBJ databases">
        <title>The cloning and immune function of caspase-3 gene in Anguilla japonica.</title>
        <authorList>
            <person name="Feng J."/>
        </authorList>
    </citation>
    <scope>NUCLEOTIDE SEQUENCE</scope>
    <source>
        <tissue evidence="19">Liver</tissue>
    </source>
</reference>
<dbReference type="PANTHER" id="PTHR10454">
    <property type="entry name" value="CASPASE"/>
    <property type="match status" value="1"/>
</dbReference>
<dbReference type="InterPro" id="IPR002398">
    <property type="entry name" value="Pept_C14"/>
</dbReference>
<dbReference type="GO" id="GO:0031264">
    <property type="term" value="C:death-inducing signaling complex"/>
    <property type="evidence" value="ECO:0007669"/>
    <property type="project" value="TreeGrafter"/>
</dbReference>
<evidence type="ECO:0000256" key="7">
    <source>
        <dbReference type="ARBA" id="ARBA00022801"/>
    </source>
</evidence>
<proteinExistence type="evidence at transcript level"/>
<dbReference type="InterPro" id="IPR016129">
    <property type="entry name" value="Caspase_his_AS"/>
</dbReference>
<dbReference type="InterPro" id="IPR002138">
    <property type="entry name" value="Pept_C14_p10"/>
</dbReference>
<evidence type="ECO:0000256" key="13">
    <source>
        <dbReference type="ARBA" id="ARBA00038900"/>
    </source>
</evidence>
<evidence type="ECO:0000256" key="10">
    <source>
        <dbReference type="ARBA" id="ARBA00022990"/>
    </source>
</evidence>
<comment type="subcellular location">
    <subcellularLocation>
        <location evidence="1">Cytoplasm</location>
    </subcellularLocation>
</comment>
<keyword evidence="3" id="KW-0963">Cytoplasm</keyword>
<evidence type="ECO:0000256" key="6">
    <source>
        <dbReference type="ARBA" id="ARBA00022703"/>
    </source>
</evidence>
<dbReference type="GO" id="GO:0051604">
    <property type="term" value="P:protein maturation"/>
    <property type="evidence" value="ECO:0007669"/>
    <property type="project" value="UniProtKB-ARBA"/>
</dbReference>
<dbReference type="GO" id="GO:0030218">
    <property type="term" value="P:erythrocyte differentiation"/>
    <property type="evidence" value="ECO:0007669"/>
    <property type="project" value="TreeGrafter"/>
</dbReference>
<evidence type="ECO:0000256" key="11">
    <source>
        <dbReference type="ARBA" id="ARBA00023145"/>
    </source>
</evidence>
<evidence type="ECO:0000313" key="19">
    <source>
        <dbReference type="EMBL" id="AYC61977.1"/>
    </source>
</evidence>
<comment type="similarity">
    <text evidence="2 15">Belongs to the peptidase C14A family.</text>
</comment>
<evidence type="ECO:0000256" key="12">
    <source>
        <dbReference type="ARBA" id="ARBA00036189"/>
    </source>
</evidence>
<dbReference type="AlphaFoldDB" id="A0A8D4SP94"/>
<feature type="region of interest" description="Disordered" evidence="16">
    <location>
        <begin position="1"/>
        <end position="27"/>
    </location>
</feature>
<evidence type="ECO:0000259" key="18">
    <source>
        <dbReference type="PROSITE" id="PS50208"/>
    </source>
</evidence>
<dbReference type="GO" id="GO:0030216">
    <property type="term" value="P:keratinocyte differentiation"/>
    <property type="evidence" value="ECO:0007669"/>
    <property type="project" value="TreeGrafter"/>
</dbReference>
<evidence type="ECO:0000256" key="15">
    <source>
        <dbReference type="RuleBase" id="RU003971"/>
    </source>
</evidence>
<dbReference type="PROSITE" id="PS50208">
    <property type="entry name" value="CASPASE_P20"/>
    <property type="match status" value="1"/>
</dbReference>
<dbReference type="Gene3D" id="3.30.70.1470">
    <property type="entry name" value="Caspase-like"/>
    <property type="match status" value="1"/>
</dbReference>
<dbReference type="SUPFAM" id="SSF52129">
    <property type="entry name" value="Caspase-like"/>
    <property type="match status" value="1"/>
</dbReference>
<dbReference type="GO" id="GO:0004197">
    <property type="term" value="F:cysteine-type endopeptidase activity"/>
    <property type="evidence" value="ECO:0007669"/>
    <property type="project" value="InterPro"/>
</dbReference>
<dbReference type="Pfam" id="PF00656">
    <property type="entry name" value="Peptidase_C14"/>
    <property type="match status" value="1"/>
</dbReference>
<evidence type="ECO:0000256" key="8">
    <source>
        <dbReference type="ARBA" id="ARBA00022807"/>
    </source>
</evidence>
<keyword evidence="10" id="KW-0007">Acetylation</keyword>
<keyword evidence="9" id="KW-0832">Ubl conjugation</keyword>
<dbReference type="EMBL" id="MF537658">
    <property type="protein sequence ID" value="AYC61977.1"/>
    <property type="molecule type" value="mRNA"/>
</dbReference>
<dbReference type="InterPro" id="IPR029030">
    <property type="entry name" value="Caspase-like_dom_sf"/>
</dbReference>
<organism evidence="19">
    <name type="scientific">Anguilla japonica</name>
    <name type="common">Japanese eel</name>
    <dbReference type="NCBI Taxonomy" id="7937"/>
    <lineage>
        <taxon>Eukaryota</taxon>
        <taxon>Metazoa</taxon>
        <taxon>Chordata</taxon>
        <taxon>Craniata</taxon>
        <taxon>Vertebrata</taxon>
        <taxon>Euteleostomi</taxon>
        <taxon>Actinopterygii</taxon>
        <taxon>Neopterygii</taxon>
        <taxon>Teleostei</taxon>
        <taxon>Anguilliformes</taxon>
        <taxon>Anguillidae</taxon>
        <taxon>Anguilla</taxon>
    </lineage>
</organism>
<keyword evidence="11" id="KW-0865">Zymogen</keyword>
<protein>
    <recommendedName>
        <fullName evidence="14">Caspase-3</fullName>
        <ecNumber evidence="13">3.4.22.56</ecNumber>
    </recommendedName>
</protein>
<dbReference type="GO" id="GO:0005737">
    <property type="term" value="C:cytoplasm"/>
    <property type="evidence" value="ECO:0007669"/>
    <property type="project" value="UniProtKB-SubCell"/>
</dbReference>
<dbReference type="InterPro" id="IPR015917">
    <property type="entry name" value="Pept_C14A"/>
</dbReference>
<dbReference type="FunFam" id="3.40.50.1460:FF:000001">
    <property type="entry name" value="Caspase-3 preproprotein"/>
    <property type="match status" value="1"/>
</dbReference>
<evidence type="ECO:0000256" key="5">
    <source>
        <dbReference type="ARBA" id="ARBA00022670"/>
    </source>
</evidence>
<dbReference type="PROSITE" id="PS01122">
    <property type="entry name" value="CASPASE_CYS"/>
    <property type="match status" value="1"/>
</dbReference>
<dbReference type="Gene3D" id="3.40.50.1460">
    <property type="match status" value="1"/>
</dbReference>
<dbReference type="SMART" id="SM00115">
    <property type="entry name" value="CASc"/>
    <property type="match status" value="1"/>
</dbReference>
<dbReference type="GO" id="GO:0030182">
    <property type="term" value="P:neuron differentiation"/>
    <property type="evidence" value="ECO:0007669"/>
    <property type="project" value="TreeGrafter"/>
</dbReference>
<dbReference type="GO" id="GO:0006508">
    <property type="term" value="P:proteolysis"/>
    <property type="evidence" value="ECO:0007669"/>
    <property type="project" value="UniProtKB-KW"/>
</dbReference>
<keyword evidence="8" id="KW-0788">Thiol protease</keyword>
<dbReference type="CDD" id="cd00032">
    <property type="entry name" value="CASc"/>
    <property type="match status" value="1"/>
</dbReference>
<keyword evidence="6" id="KW-0053">Apoptosis</keyword>
<dbReference type="PANTHER" id="PTHR10454:SF198">
    <property type="entry name" value="CASPASE-3"/>
    <property type="match status" value="1"/>
</dbReference>
<accession>A0A8D4SP94</accession>
<dbReference type="EC" id="3.4.22.56" evidence="13"/>
<dbReference type="GO" id="GO:0043525">
    <property type="term" value="P:positive regulation of neuron apoptotic process"/>
    <property type="evidence" value="ECO:0007669"/>
    <property type="project" value="TreeGrafter"/>
</dbReference>
<feature type="domain" description="Caspase family p10" evidence="17">
    <location>
        <begin position="209"/>
        <end position="302"/>
    </location>
</feature>
<dbReference type="PROSITE" id="PS50207">
    <property type="entry name" value="CASPASE_P10"/>
    <property type="match status" value="1"/>
</dbReference>
<evidence type="ECO:0000256" key="14">
    <source>
        <dbReference type="ARBA" id="ARBA00039708"/>
    </source>
</evidence>
<evidence type="ECO:0000256" key="9">
    <source>
        <dbReference type="ARBA" id="ARBA00022843"/>
    </source>
</evidence>
<name>A0A8D4SP94_ANGJA</name>
<feature type="compositionally biased region" description="Basic and acidic residues" evidence="16">
    <location>
        <begin position="1"/>
        <end position="26"/>
    </location>
</feature>
<dbReference type="InterPro" id="IPR001309">
    <property type="entry name" value="Pept_C14_p20"/>
</dbReference>
<evidence type="ECO:0000256" key="2">
    <source>
        <dbReference type="ARBA" id="ARBA00010134"/>
    </source>
</evidence>
<keyword evidence="7" id="KW-0378">Hydrolase</keyword>
<dbReference type="PROSITE" id="PS01121">
    <property type="entry name" value="CASPASE_HIS"/>
    <property type="match status" value="1"/>
</dbReference>
<dbReference type="FunFam" id="3.30.70.1470:FF:000002">
    <property type="entry name" value="Caspase-3"/>
    <property type="match status" value="1"/>
</dbReference>
<evidence type="ECO:0000259" key="17">
    <source>
        <dbReference type="PROSITE" id="PS50207"/>
    </source>
</evidence>
<keyword evidence="5" id="KW-0645">Protease</keyword>
<dbReference type="GO" id="GO:0097194">
    <property type="term" value="P:execution phase of apoptosis"/>
    <property type="evidence" value="ECO:0007669"/>
    <property type="project" value="UniProtKB-ARBA"/>
</dbReference>
<feature type="domain" description="Caspase family p20" evidence="18">
    <location>
        <begin position="71"/>
        <end position="195"/>
    </location>
</feature>
<dbReference type="PRINTS" id="PR00376">
    <property type="entry name" value="IL1BCENZYME"/>
</dbReference>
<evidence type="ECO:0000256" key="4">
    <source>
        <dbReference type="ARBA" id="ARBA00022553"/>
    </source>
</evidence>
<comment type="catalytic activity">
    <reaction evidence="12">
        <text>Strict requirement for an Asp residue at positions P1 and P4. It has a preferred cleavage sequence of Asp-Xaa-Xaa-Asp-|- with a hydrophobic amino-acid residue at P2 and a hydrophilic amino-acid residue at P3, although Val or Ala are also accepted at this position.</text>
        <dbReference type="EC" id="3.4.22.56"/>
    </reaction>
</comment>
<evidence type="ECO:0000256" key="16">
    <source>
        <dbReference type="SAM" id="MobiDB-lite"/>
    </source>
</evidence>
<sequence length="302" mass="33338">MSAAEEKDTAQGDCVDAKPDNSKGDQSDGLFLKLNGSFLKRLQGAHAGSQPVQVDAKPQSHSFRYSLDYPSIGQCIIINNKNFDRSTGMNIRNGTDVDAGNMMKAFGKLGYKVKVYNDQTVNQIKQVLRAASQEDHSRSASFVCVLLSHGDEGILFGTDGFVELKTLTGFFRGDRCTSLVGKPKLFFIQACRGTDLDGGVEADSTADGSPEKIPVEADFLYAYSTAPGYYSWRNTASGSWFIQSLCEMMARHSRELEVMQILTRVNHKVALEFESSSTLPGFDCKKQIPCIVSMLTKEMYFY</sequence>
<keyword evidence="4" id="KW-0597">Phosphoprotein</keyword>
<evidence type="ECO:0000256" key="1">
    <source>
        <dbReference type="ARBA" id="ARBA00004496"/>
    </source>
</evidence>
<dbReference type="InterPro" id="IPR033139">
    <property type="entry name" value="Caspase_cys_AS"/>
</dbReference>